<gene>
    <name evidence="1" type="ORF">I8Y21_001120</name>
</gene>
<name>A0AAN5L571_KLEOX</name>
<protein>
    <submittedName>
        <fullName evidence="1">Uncharacterized protein</fullName>
    </submittedName>
</protein>
<evidence type="ECO:0000313" key="1">
    <source>
        <dbReference type="EMBL" id="HAT1680511.1"/>
    </source>
</evidence>
<sequence length="744" mass="85348">MIPNLNELTDTPIARTNLIKLEEDQLTTIQRLLAPVSNIYTIDFMVQRVTKERKEKSADYYARIHQEVKSCVRQKLGLEAGQEVKYELHLLPTDEHVFFFLAPAAAPNSPAHRTVVAERIETLCQRLTDEDYDLSRLIQGLFSLHLKMVMLEQASERFSVPPAYFNSTLYLNARLSQPVTQKSGTGVMEAFELDIYASEYNELAFTLHKRKFLVEPEDELHLSLDDTCVWFNIDNRRLKARRKLDARDSKLDFFRERSGYGECQAYTYNVVMNAACERLSELEIPHRPIPFQATHEVNQFATDLDQQLTNTLLVVNNGVEFSATQEAYFFDALAIQFPGYQLWPLVSLKHSQQTGFSELPANTSILVLNAVDEERSNSIRQQNNESVEYGDFYAAFADARKQPELNWDTYTQLKLDRLQGWLNLKPLPVVLQGMNIDCKLLDAIDLINELSVNNPEQYNTDLAKPRSRLKSAVNLLNSKIRRTKTELWFKESLLNQHHIPLPDLTDGHYTAYAVRSTKSNTSLLGHVELKVEHGQLKVVDTGITEGKLDWLLVEHPPLERLKKIFDKSFYLYDHAADVLLTTYNSVRVPRLIGPTKFDAVDWYAYQESEKARTERKGDNFDEYTITRSAKSEQNILPYLISPGRSKHDPLTKAQKMRHHHTYLQPHEHGVFVLVSDAQPTNPTIARPNLVENLLIWDARGKAVDVFSHPLTGVYLNSFTLDMLRSGESSKSSIFAKLARLMVEN</sequence>
<reference evidence="1" key="2">
    <citation type="submission" date="2020-11" db="EMBL/GenBank/DDBJ databases">
        <authorList>
            <consortium name="NCBI Pathogen Detection Project"/>
        </authorList>
    </citation>
    <scope>NUCLEOTIDE SEQUENCE</scope>
    <source>
        <strain evidence="1">R404</strain>
    </source>
</reference>
<dbReference type="AlphaFoldDB" id="A0AAN5L571"/>
<organism evidence="1 2">
    <name type="scientific">Klebsiella oxytoca</name>
    <dbReference type="NCBI Taxonomy" id="571"/>
    <lineage>
        <taxon>Bacteria</taxon>
        <taxon>Pseudomonadati</taxon>
        <taxon>Pseudomonadota</taxon>
        <taxon>Gammaproteobacteria</taxon>
        <taxon>Enterobacterales</taxon>
        <taxon>Enterobacteriaceae</taxon>
        <taxon>Klebsiella/Raoultella group</taxon>
        <taxon>Klebsiella</taxon>
    </lineage>
</organism>
<dbReference type="Proteomes" id="UP000856143">
    <property type="component" value="Unassembled WGS sequence"/>
</dbReference>
<proteinExistence type="predicted"/>
<reference evidence="1" key="1">
    <citation type="journal article" date="2018" name="Genome Biol.">
        <title>SKESA: strategic k-mer extension for scrupulous assemblies.</title>
        <authorList>
            <person name="Souvorov A."/>
            <person name="Agarwala R."/>
            <person name="Lipman D.J."/>
        </authorList>
    </citation>
    <scope>NUCLEOTIDE SEQUENCE</scope>
    <source>
        <strain evidence="1">R404</strain>
    </source>
</reference>
<accession>A0AAN5L571</accession>
<evidence type="ECO:0000313" key="2">
    <source>
        <dbReference type="Proteomes" id="UP000856143"/>
    </source>
</evidence>
<dbReference type="EMBL" id="DACSEO010000009">
    <property type="protein sequence ID" value="HAT1680511.1"/>
    <property type="molecule type" value="Genomic_DNA"/>
</dbReference>
<comment type="caution">
    <text evidence="1">The sequence shown here is derived from an EMBL/GenBank/DDBJ whole genome shotgun (WGS) entry which is preliminary data.</text>
</comment>